<feature type="region of interest" description="Disordered" evidence="8">
    <location>
        <begin position="151"/>
        <end position="192"/>
    </location>
</feature>
<dbReference type="PANTHER" id="PTHR23333:SF20">
    <property type="entry name" value="NSFL1 COFACTOR P47"/>
    <property type="match status" value="1"/>
</dbReference>
<keyword evidence="7" id="KW-0539">Nucleus</keyword>
<dbReference type="InterPro" id="IPR001012">
    <property type="entry name" value="UBX_dom"/>
</dbReference>
<evidence type="ECO:0000259" key="10">
    <source>
        <dbReference type="PROSITE" id="PS51399"/>
    </source>
</evidence>
<dbReference type="GO" id="GO:0061025">
    <property type="term" value="P:membrane fusion"/>
    <property type="evidence" value="ECO:0007669"/>
    <property type="project" value="TreeGrafter"/>
</dbReference>
<dbReference type="Gene3D" id="3.30.420.210">
    <property type="entry name" value="SEP domain"/>
    <property type="match status" value="1"/>
</dbReference>
<dbReference type="Pfam" id="PF00789">
    <property type="entry name" value="UBX"/>
    <property type="match status" value="1"/>
</dbReference>
<evidence type="ECO:0000256" key="6">
    <source>
        <dbReference type="ARBA" id="ARBA00023212"/>
    </source>
</evidence>
<dbReference type="InterPro" id="IPR012989">
    <property type="entry name" value="SEP_domain"/>
</dbReference>
<dbReference type="PROSITE" id="PS51399">
    <property type="entry name" value="SEP"/>
    <property type="match status" value="1"/>
</dbReference>
<evidence type="ECO:0000256" key="1">
    <source>
        <dbReference type="ARBA" id="ARBA00004123"/>
    </source>
</evidence>
<reference evidence="11" key="1">
    <citation type="submission" date="2015-11" db="EMBL/GenBank/DDBJ databases">
        <title>De novo transcriptome assembly of four potential Pierce s Disease insect vectors from Arizona vineyards.</title>
        <authorList>
            <person name="Tassone E.E."/>
        </authorList>
    </citation>
    <scope>NUCLEOTIDE SEQUENCE</scope>
</reference>
<feature type="compositionally biased region" description="Basic and acidic residues" evidence="8">
    <location>
        <begin position="72"/>
        <end position="83"/>
    </location>
</feature>
<dbReference type="GO" id="GO:0043161">
    <property type="term" value="P:proteasome-mediated ubiquitin-dependent protein catabolic process"/>
    <property type="evidence" value="ECO:0007669"/>
    <property type="project" value="TreeGrafter"/>
</dbReference>
<dbReference type="Gene3D" id="1.10.8.10">
    <property type="entry name" value="DNA helicase RuvA subunit, C-terminal domain"/>
    <property type="match status" value="1"/>
</dbReference>
<feature type="domain" description="SEP" evidence="10">
    <location>
        <begin position="197"/>
        <end position="262"/>
    </location>
</feature>
<evidence type="ECO:0000259" key="9">
    <source>
        <dbReference type="PROSITE" id="PS50033"/>
    </source>
</evidence>
<dbReference type="GO" id="GO:0031468">
    <property type="term" value="P:nuclear membrane reassembly"/>
    <property type="evidence" value="ECO:0007669"/>
    <property type="project" value="TreeGrafter"/>
</dbReference>
<dbReference type="CDD" id="cd01770">
    <property type="entry name" value="UBX_UBXN2"/>
    <property type="match status" value="1"/>
</dbReference>
<feature type="region of interest" description="Disordered" evidence="8">
    <location>
        <begin position="64"/>
        <end position="88"/>
    </location>
</feature>
<sequence length="391" mass="42432">MSGERDDLLSQFTGITGLDAERAKFYLESSAWQLDVALTSYYDTNEGDGNDDIQEIDAGADIEEIAPPTPPEMRRNVEAEPAKPKTTGAVVRNSRVATLSSLQAEIGGSSDEEEGQAFYAGGSEHSGQQVLGPGKKKKDIVAEMFKSVQEHGAEVVDPKSPGSSKRQSTFSGTGYRLGQSSNDTEVVSLPQARRESHTEVTLKLWKEGFSVDDGPLREYADPANGEFLDYVRRGEVPRELLQNATGGEVHLNMEDHRHEDFAPLKTKVKAFGGKGHLLGSPSPTTVGTTKPLDEKDKAANEKEAQAGVSVDGGAPTTSVQIRLADGSRLVANFNHTHTVGDLRRYIVQARPQFEHQSFILLTTFPNKELTQDKQTLADAGLLNAAILQRLT</sequence>
<proteinExistence type="predicted"/>
<organism evidence="11">
    <name type="scientific">Graphocephala atropunctata</name>
    <dbReference type="NCBI Taxonomy" id="36148"/>
    <lineage>
        <taxon>Eukaryota</taxon>
        <taxon>Metazoa</taxon>
        <taxon>Ecdysozoa</taxon>
        <taxon>Arthropoda</taxon>
        <taxon>Hexapoda</taxon>
        <taxon>Insecta</taxon>
        <taxon>Pterygota</taxon>
        <taxon>Neoptera</taxon>
        <taxon>Paraneoptera</taxon>
        <taxon>Hemiptera</taxon>
        <taxon>Auchenorrhyncha</taxon>
        <taxon>Membracoidea</taxon>
        <taxon>Cicadellidae</taxon>
        <taxon>Cicadellinae</taxon>
        <taxon>Cicadellini</taxon>
        <taxon>Graphocephala</taxon>
    </lineage>
</organism>
<evidence type="ECO:0000256" key="8">
    <source>
        <dbReference type="SAM" id="MobiDB-lite"/>
    </source>
</evidence>
<dbReference type="GO" id="GO:0000045">
    <property type="term" value="P:autophagosome assembly"/>
    <property type="evidence" value="ECO:0007669"/>
    <property type="project" value="TreeGrafter"/>
</dbReference>
<evidence type="ECO:0000313" key="11">
    <source>
        <dbReference type="EMBL" id="JAT16238.1"/>
    </source>
</evidence>
<dbReference type="GO" id="GO:0005794">
    <property type="term" value="C:Golgi apparatus"/>
    <property type="evidence" value="ECO:0007669"/>
    <property type="project" value="UniProtKB-SubCell"/>
</dbReference>
<dbReference type="EMBL" id="GEBQ01023739">
    <property type="protein sequence ID" value="JAT16238.1"/>
    <property type="molecule type" value="Transcribed_RNA"/>
</dbReference>
<dbReference type="GO" id="GO:0005813">
    <property type="term" value="C:centrosome"/>
    <property type="evidence" value="ECO:0007669"/>
    <property type="project" value="UniProtKB-SubCell"/>
</dbReference>
<dbReference type="GO" id="GO:0005634">
    <property type="term" value="C:nucleus"/>
    <property type="evidence" value="ECO:0007669"/>
    <property type="project" value="UniProtKB-SubCell"/>
</dbReference>
<dbReference type="PROSITE" id="PS50033">
    <property type="entry name" value="UBX"/>
    <property type="match status" value="1"/>
</dbReference>
<evidence type="ECO:0000256" key="5">
    <source>
        <dbReference type="ARBA" id="ARBA00023034"/>
    </source>
</evidence>
<name>A0A1B6KXR7_9HEMI</name>
<dbReference type="InterPro" id="IPR009060">
    <property type="entry name" value="UBA-like_sf"/>
</dbReference>
<dbReference type="GO" id="GO:0007030">
    <property type="term" value="P:Golgi organization"/>
    <property type="evidence" value="ECO:0007669"/>
    <property type="project" value="TreeGrafter"/>
</dbReference>
<feature type="domain" description="UBX" evidence="9">
    <location>
        <begin position="312"/>
        <end position="389"/>
    </location>
</feature>
<dbReference type="FunFam" id="3.30.420.210:FF:000001">
    <property type="entry name" value="NSFL1 (P97) cofactor (P47)"/>
    <property type="match status" value="1"/>
</dbReference>
<dbReference type="InterPro" id="IPR036241">
    <property type="entry name" value="NSFL1C_SEP_dom_sf"/>
</dbReference>
<dbReference type="SMART" id="SM00166">
    <property type="entry name" value="UBX"/>
    <property type="match status" value="1"/>
</dbReference>
<evidence type="ECO:0000256" key="7">
    <source>
        <dbReference type="ARBA" id="ARBA00023242"/>
    </source>
</evidence>
<dbReference type="GO" id="GO:0043130">
    <property type="term" value="F:ubiquitin binding"/>
    <property type="evidence" value="ECO:0007669"/>
    <property type="project" value="TreeGrafter"/>
</dbReference>
<keyword evidence="4" id="KW-0963">Cytoplasm</keyword>
<protein>
    <submittedName>
        <fullName evidence="11">Uncharacterized protein</fullName>
    </submittedName>
</protein>
<dbReference type="PANTHER" id="PTHR23333">
    <property type="entry name" value="UBX DOMAIN CONTAINING PROTEIN"/>
    <property type="match status" value="1"/>
</dbReference>
<comment type="subcellular location">
    <subcellularLocation>
        <location evidence="2">Cytoplasm</location>
        <location evidence="2">Cytoskeleton</location>
        <location evidence="2">Microtubule organizing center</location>
        <location evidence="2">Centrosome</location>
    </subcellularLocation>
    <subcellularLocation>
        <location evidence="3">Golgi apparatus</location>
    </subcellularLocation>
    <subcellularLocation>
        <location evidence="1">Nucleus</location>
    </subcellularLocation>
</comment>
<dbReference type="Pfam" id="PF08059">
    <property type="entry name" value="SEP"/>
    <property type="match status" value="1"/>
</dbReference>
<evidence type="ECO:0000256" key="2">
    <source>
        <dbReference type="ARBA" id="ARBA00004300"/>
    </source>
</evidence>
<dbReference type="GO" id="GO:0005829">
    <property type="term" value="C:cytosol"/>
    <property type="evidence" value="ECO:0007669"/>
    <property type="project" value="TreeGrafter"/>
</dbReference>
<accession>A0A1B6KXR7</accession>
<keyword evidence="5" id="KW-0333">Golgi apparatus</keyword>
<feature type="region of interest" description="Disordered" evidence="8">
    <location>
        <begin position="273"/>
        <end position="292"/>
    </location>
</feature>
<dbReference type="SUPFAM" id="SSF102848">
    <property type="entry name" value="NSFL1 (p97 ATPase) cofactor p47, SEP domain"/>
    <property type="match status" value="1"/>
</dbReference>
<dbReference type="Pfam" id="PF14555">
    <property type="entry name" value="UBA_4"/>
    <property type="match status" value="1"/>
</dbReference>
<dbReference type="AlphaFoldDB" id="A0A1B6KXR7"/>
<dbReference type="Gene3D" id="3.10.20.90">
    <property type="entry name" value="Phosphatidylinositol 3-kinase Catalytic Subunit, Chain A, domain 1"/>
    <property type="match status" value="1"/>
</dbReference>
<feature type="compositionally biased region" description="Polar residues" evidence="8">
    <location>
        <begin position="161"/>
        <end position="185"/>
    </location>
</feature>
<evidence type="ECO:0000256" key="3">
    <source>
        <dbReference type="ARBA" id="ARBA00004555"/>
    </source>
</evidence>
<gene>
    <name evidence="11" type="ORF">g.6257</name>
</gene>
<evidence type="ECO:0000256" key="4">
    <source>
        <dbReference type="ARBA" id="ARBA00022490"/>
    </source>
</evidence>
<dbReference type="CDD" id="cd14348">
    <property type="entry name" value="UBA_p47"/>
    <property type="match status" value="1"/>
</dbReference>
<dbReference type="InterPro" id="IPR029071">
    <property type="entry name" value="Ubiquitin-like_domsf"/>
</dbReference>
<dbReference type="SUPFAM" id="SSF54236">
    <property type="entry name" value="Ubiquitin-like"/>
    <property type="match status" value="1"/>
</dbReference>
<dbReference type="FunFam" id="1.10.8.10:FF:000020">
    <property type="entry name" value="NSFL1 (p97) cofactor (p47)"/>
    <property type="match status" value="1"/>
</dbReference>
<keyword evidence="6" id="KW-0206">Cytoskeleton</keyword>
<dbReference type="SMART" id="SM00553">
    <property type="entry name" value="SEP"/>
    <property type="match status" value="1"/>
</dbReference>
<dbReference type="SUPFAM" id="SSF46934">
    <property type="entry name" value="UBA-like"/>
    <property type="match status" value="1"/>
</dbReference>